<sequence length="105" mass="12712">MRREENVGTKFRERKPHGDDRRFFRQVKIRGPFYNFHKAPKHKVRFVSKNSTIIEVISKLDQNIIRIQNSNRELARKFEVEKKISNRIKHRPAKRKLPNQCIFKG</sequence>
<name>A0A8T3BZM8_DENNO</name>
<proteinExistence type="predicted"/>
<accession>A0A8T3BZM8</accession>
<evidence type="ECO:0000313" key="2">
    <source>
        <dbReference type="Proteomes" id="UP000829196"/>
    </source>
</evidence>
<organism evidence="1 2">
    <name type="scientific">Dendrobium nobile</name>
    <name type="common">Orchid</name>
    <dbReference type="NCBI Taxonomy" id="94219"/>
    <lineage>
        <taxon>Eukaryota</taxon>
        <taxon>Viridiplantae</taxon>
        <taxon>Streptophyta</taxon>
        <taxon>Embryophyta</taxon>
        <taxon>Tracheophyta</taxon>
        <taxon>Spermatophyta</taxon>
        <taxon>Magnoliopsida</taxon>
        <taxon>Liliopsida</taxon>
        <taxon>Asparagales</taxon>
        <taxon>Orchidaceae</taxon>
        <taxon>Epidendroideae</taxon>
        <taxon>Malaxideae</taxon>
        <taxon>Dendrobiinae</taxon>
        <taxon>Dendrobium</taxon>
    </lineage>
</organism>
<gene>
    <name evidence="1" type="ORF">KFK09_005024</name>
</gene>
<protein>
    <submittedName>
        <fullName evidence="1">Uncharacterized protein</fullName>
    </submittedName>
</protein>
<dbReference type="Proteomes" id="UP000829196">
    <property type="component" value="Unassembled WGS sequence"/>
</dbReference>
<evidence type="ECO:0000313" key="1">
    <source>
        <dbReference type="EMBL" id="KAI0522639.1"/>
    </source>
</evidence>
<comment type="caution">
    <text evidence="1">The sequence shown here is derived from an EMBL/GenBank/DDBJ whole genome shotgun (WGS) entry which is preliminary data.</text>
</comment>
<dbReference type="AlphaFoldDB" id="A0A8T3BZM8"/>
<dbReference type="EMBL" id="JAGYWB010000005">
    <property type="protein sequence ID" value="KAI0522639.1"/>
    <property type="molecule type" value="Genomic_DNA"/>
</dbReference>
<keyword evidence="2" id="KW-1185">Reference proteome</keyword>
<reference evidence="1" key="1">
    <citation type="journal article" date="2022" name="Front. Genet.">
        <title>Chromosome-Scale Assembly of the Dendrobium nobile Genome Provides Insights Into the Molecular Mechanism of the Biosynthesis of the Medicinal Active Ingredient of Dendrobium.</title>
        <authorList>
            <person name="Xu Q."/>
            <person name="Niu S.-C."/>
            <person name="Li K.-L."/>
            <person name="Zheng P.-J."/>
            <person name="Zhang X.-J."/>
            <person name="Jia Y."/>
            <person name="Liu Y."/>
            <person name="Niu Y.-X."/>
            <person name="Yu L.-H."/>
            <person name="Chen D.-F."/>
            <person name="Zhang G.-Q."/>
        </authorList>
    </citation>
    <scope>NUCLEOTIDE SEQUENCE</scope>
    <source>
        <tissue evidence="1">Leaf</tissue>
    </source>
</reference>